<feature type="signal peptide" evidence="1">
    <location>
        <begin position="1"/>
        <end position="27"/>
    </location>
</feature>
<feature type="chain" id="PRO_5045688310" description="Lipoprotein" evidence="1">
    <location>
        <begin position="28"/>
        <end position="131"/>
    </location>
</feature>
<evidence type="ECO:0000313" key="3">
    <source>
        <dbReference type="Proteomes" id="UP001183222"/>
    </source>
</evidence>
<keyword evidence="3" id="KW-1185">Reference proteome</keyword>
<dbReference type="RefSeq" id="WP_311345258.1">
    <property type="nucleotide sequence ID" value="NZ_JAVREI010000006.1"/>
</dbReference>
<reference evidence="3" key="1">
    <citation type="submission" date="2023-07" db="EMBL/GenBank/DDBJ databases">
        <title>30 novel species of actinomycetes from the DSMZ collection.</title>
        <authorList>
            <person name="Nouioui I."/>
        </authorList>
    </citation>
    <scope>NUCLEOTIDE SEQUENCE [LARGE SCALE GENOMIC DNA]</scope>
    <source>
        <strain evidence="3">DSM 46792</strain>
    </source>
</reference>
<sequence length="131" mass="14426">MRIRRLARTVSVVTLPFGLTACGSAMEATPATEEEFCSSYDATYRFSEAEGERMAEEGRFKSEDREWLEKLYGSVPDSADDEVKGAAQHLIDNGHSGPGDLRERDLSDAEQDEMFGALSTITTYGEETCAV</sequence>
<evidence type="ECO:0008006" key="4">
    <source>
        <dbReference type="Google" id="ProtNLM"/>
    </source>
</evidence>
<accession>A0ABU2K8D4</accession>
<evidence type="ECO:0000313" key="2">
    <source>
        <dbReference type="EMBL" id="MDT0276442.1"/>
    </source>
</evidence>
<gene>
    <name evidence="2" type="ORF">RM425_11080</name>
</gene>
<protein>
    <recommendedName>
        <fullName evidence="4">Lipoprotein</fullName>
    </recommendedName>
</protein>
<dbReference type="PROSITE" id="PS51257">
    <property type="entry name" value="PROKAR_LIPOPROTEIN"/>
    <property type="match status" value="1"/>
</dbReference>
<keyword evidence="1" id="KW-0732">Signal</keyword>
<proteinExistence type="predicted"/>
<dbReference type="Proteomes" id="UP001183222">
    <property type="component" value="Unassembled WGS sequence"/>
</dbReference>
<dbReference type="EMBL" id="JAVREI010000006">
    <property type="protein sequence ID" value="MDT0276442.1"/>
    <property type="molecule type" value="Genomic_DNA"/>
</dbReference>
<organism evidence="2 3">
    <name type="scientific">Blastococcus goldschmidtiae</name>
    <dbReference type="NCBI Taxonomy" id="3075546"/>
    <lineage>
        <taxon>Bacteria</taxon>
        <taxon>Bacillati</taxon>
        <taxon>Actinomycetota</taxon>
        <taxon>Actinomycetes</taxon>
        <taxon>Geodermatophilales</taxon>
        <taxon>Geodermatophilaceae</taxon>
        <taxon>Blastococcus</taxon>
    </lineage>
</organism>
<comment type="caution">
    <text evidence="2">The sequence shown here is derived from an EMBL/GenBank/DDBJ whole genome shotgun (WGS) entry which is preliminary data.</text>
</comment>
<name>A0ABU2K8D4_9ACTN</name>
<evidence type="ECO:0000256" key="1">
    <source>
        <dbReference type="SAM" id="SignalP"/>
    </source>
</evidence>